<protein>
    <submittedName>
        <fullName evidence="2">DNA-binding transcriptional regulator</fullName>
    </submittedName>
</protein>
<accession>A0A368SXW4</accession>
<feature type="domain" description="WCX" evidence="1">
    <location>
        <begin position="10"/>
        <end position="85"/>
    </location>
</feature>
<dbReference type="AlphaFoldDB" id="A0A368SXW4"/>
<dbReference type="EMBL" id="QEIN01000440">
    <property type="protein sequence ID" value="RCV47926.1"/>
    <property type="molecule type" value="Genomic_DNA"/>
</dbReference>
<keyword evidence="2" id="KW-0238">DNA-binding</keyword>
<evidence type="ECO:0000259" key="1">
    <source>
        <dbReference type="Pfam" id="PF25583"/>
    </source>
</evidence>
<name>A0A368SXW4_9ACTN</name>
<dbReference type="RefSeq" id="WP_147280565.1">
    <property type="nucleotide sequence ID" value="NZ_QEIN01000440.1"/>
</dbReference>
<dbReference type="Pfam" id="PF25583">
    <property type="entry name" value="WCX"/>
    <property type="match status" value="1"/>
</dbReference>
<evidence type="ECO:0000313" key="3">
    <source>
        <dbReference type="Proteomes" id="UP000253318"/>
    </source>
</evidence>
<sequence length="90" mass="9714">SWAVSTAPYRYRARFTLHASAAVVAERVPPTTGVVEALDDTSCELRTGADSLDALAMHVALIGVEFEVHEPAELRDRVRELAGRLGRAAP</sequence>
<keyword evidence="3" id="KW-1185">Reference proteome</keyword>
<dbReference type="OrthoDB" id="3616433at2"/>
<gene>
    <name evidence="2" type="ORF">DEF24_26705</name>
</gene>
<organism evidence="2 3">
    <name type="scientific">Marinitenerispora sediminis</name>
    <dbReference type="NCBI Taxonomy" id="1931232"/>
    <lineage>
        <taxon>Bacteria</taxon>
        <taxon>Bacillati</taxon>
        <taxon>Actinomycetota</taxon>
        <taxon>Actinomycetes</taxon>
        <taxon>Streptosporangiales</taxon>
        <taxon>Nocardiopsidaceae</taxon>
        <taxon>Marinitenerispora</taxon>
    </lineage>
</organism>
<comment type="caution">
    <text evidence="2">The sequence shown here is derived from an EMBL/GenBank/DDBJ whole genome shotgun (WGS) entry which is preliminary data.</text>
</comment>
<dbReference type="InterPro" id="IPR057727">
    <property type="entry name" value="WCX_dom"/>
</dbReference>
<feature type="non-terminal residue" evidence="2">
    <location>
        <position position="1"/>
    </location>
</feature>
<dbReference type="GO" id="GO:0003677">
    <property type="term" value="F:DNA binding"/>
    <property type="evidence" value="ECO:0007669"/>
    <property type="project" value="UniProtKB-KW"/>
</dbReference>
<evidence type="ECO:0000313" key="2">
    <source>
        <dbReference type="EMBL" id="RCV47926.1"/>
    </source>
</evidence>
<reference evidence="2 3" key="1">
    <citation type="submission" date="2018-04" db="EMBL/GenBank/DDBJ databases">
        <title>Novel actinobacteria from marine sediment.</title>
        <authorList>
            <person name="Ng Z.Y."/>
            <person name="Tan G.Y.A."/>
        </authorList>
    </citation>
    <scope>NUCLEOTIDE SEQUENCE [LARGE SCALE GENOMIC DNA]</scope>
    <source>
        <strain evidence="2 3">TPS81</strain>
    </source>
</reference>
<proteinExistence type="predicted"/>
<dbReference type="Proteomes" id="UP000253318">
    <property type="component" value="Unassembled WGS sequence"/>
</dbReference>